<feature type="signal peptide" evidence="1">
    <location>
        <begin position="1"/>
        <end position="20"/>
    </location>
</feature>
<comment type="caution">
    <text evidence="2">The sequence shown here is derived from an EMBL/GenBank/DDBJ whole genome shotgun (WGS) entry which is preliminary data.</text>
</comment>
<keyword evidence="1" id="KW-0732">Signal</keyword>
<proteinExistence type="predicted"/>
<gene>
    <name evidence="2" type="ORF">FRX48_06012</name>
</gene>
<protein>
    <submittedName>
        <fullName evidence="2">Uncharacterized protein</fullName>
    </submittedName>
</protein>
<evidence type="ECO:0000256" key="1">
    <source>
        <dbReference type="SAM" id="SignalP"/>
    </source>
</evidence>
<name>A0A5M8PNS1_9LECA</name>
<sequence>MRAFILSLLTALCLTTPVLSSSLLPRRQVCANDGKTVAGTTFSARSLPSIPSLSIREDVPIPCIWCQIGGTTYIIITSFTQGPGPPATGELQYMAVNSAILHIATLIMQHGDDVIHGGALEYSVEGVSLRGMNSNNHQMTLGVLQSALLAIRSWMEAYSVWGTAVFQVYDGDHQVGTGWMSL</sequence>
<organism evidence="2 3">
    <name type="scientific">Lasallia pustulata</name>
    <dbReference type="NCBI Taxonomy" id="136370"/>
    <lineage>
        <taxon>Eukaryota</taxon>
        <taxon>Fungi</taxon>
        <taxon>Dikarya</taxon>
        <taxon>Ascomycota</taxon>
        <taxon>Pezizomycotina</taxon>
        <taxon>Lecanoromycetes</taxon>
        <taxon>OSLEUM clade</taxon>
        <taxon>Umbilicariomycetidae</taxon>
        <taxon>Umbilicariales</taxon>
        <taxon>Umbilicariaceae</taxon>
        <taxon>Lasallia</taxon>
    </lineage>
</organism>
<dbReference type="AlphaFoldDB" id="A0A5M8PNS1"/>
<reference evidence="2 3" key="1">
    <citation type="submission" date="2019-09" db="EMBL/GenBank/DDBJ databases">
        <title>The hologenome of the rock-dwelling lichen Lasallia pustulata.</title>
        <authorList>
            <person name="Greshake Tzovaras B."/>
            <person name="Segers F."/>
            <person name="Bicker A."/>
            <person name="Dal Grande F."/>
            <person name="Otte J."/>
            <person name="Hankeln T."/>
            <person name="Schmitt I."/>
            <person name="Ebersberger I."/>
        </authorList>
    </citation>
    <scope>NUCLEOTIDE SEQUENCE [LARGE SCALE GENOMIC DNA]</scope>
    <source>
        <strain evidence="2">A1-1</strain>
    </source>
</reference>
<accession>A0A5M8PNS1</accession>
<evidence type="ECO:0000313" key="2">
    <source>
        <dbReference type="EMBL" id="KAA6410590.1"/>
    </source>
</evidence>
<dbReference type="Proteomes" id="UP000324767">
    <property type="component" value="Unassembled WGS sequence"/>
</dbReference>
<feature type="chain" id="PRO_5024384217" evidence="1">
    <location>
        <begin position="21"/>
        <end position="182"/>
    </location>
</feature>
<dbReference type="EMBL" id="VXIT01000009">
    <property type="protein sequence ID" value="KAA6410590.1"/>
    <property type="molecule type" value="Genomic_DNA"/>
</dbReference>
<dbReference type="OrthoDB" id="5367786at2759"/>
<evidence type="ECO:0000313" key="3">
    <source>
        <dbReference type="Proteomes" id="UP000324767"/>
    </source>
</evidence>